<feature type="domain" description="HipA-like C-terminal" evidence="4">
    <location>
        <begin position="171"/>
        <end position="386"/>
    </location>
</feature>
<dbReference type="PANTHER" id="PTHR37419:SF8">
    <property type="entry name" value="TOXIN YJJJ"/>
    <property type="match status" value="1"/>
</dbReference>
<sequence>MWLPGATEPVVAGSVNRSGATFQGQEVLLFTYARSYRERERAISLFGSELPIGTGTFDPTGSGWPPADALGRRRSPLPMHSCLRDAAPDAWGRRVINLRLAGNPEAELSELTYLAGSGSDRIGALDFQDSPTRYEHRGEGATLDQLIEAAELIEAGQSLPEGLLAAAGHGTSIGGARPKALLSDGDRHLIAKFSSTTDTRPVVKAEAASMLMAARVGVDVAPVALRTVNGKDVLLVERFDRPGNGTRRLVLSALTVLGLSEMESRHSSYAEIARVVRAGAWTAPDDTLQELYLRLVFNVCVGNTDDHLRNHAVFWDGANATLTPAYDLAPQPRSTQVATHAIGITSNGERASQLRLCRQVAPEFHLSSSDADDIIDHTVSTIEKTWDEVSDEALLTGAERASLWGREFLNPYIFYDNA</sequence>
<comment type="caution">
    <text evidence="5">The sequence shown here is derived from an EMBL/GenBank/DDBJ whole genome shotgun (WGS) entry which is preliminary data.</text>
</comment>
<dbReference type="InterPro" id="IPR012893">
    <property type="entry name" value="HipA-like_C"/>
</dbReference>
<dbReference type="Pfam" id="PF07804">
    <property type="entry name" value="HipA_C"/>
    <property type="match status" value="1"/>
</dbReference>
<name>A0ABP7ADI1_9ACTN</name>
<evidence type="ECO:0000313" key="6">
    <source>
        <dbReference type="Proteomes" id="UP001501074"/>
    </source>
</evidence>
<reference evidence="6" key="1">
    <citation type="journal article" date="2019" name="Int. J. Syst. Evol. Microbiol.">
        <title>The Global Catalogue of Microorganisms (GCM) 10K type strain sequencing project: providing services to taxonomists for standard genome sequencing and annotation.</title>
        <authorList>
            <consortium name="The Broad Institute Genomics Platform"/>
            <consortium name="The Broad Institute Genome Sequencing Center for Infectious Disease"/>
            <person name="Wu L."/>
            <person name="Ma J."/>
        </authorList>
    </citation>
    <scope>NUCLEOTIDE SEQUENCE [LARGE SCALE GENOMIC DNA]</scope>
    <source>
        <strain evidence="6">JCM 16902</strain>
    </source>
</reference>
<evidence type="ECO:0000313" key="5">
    <source>
        <dbReference type="EMBL" id="GAA3629988.1"/>
    </source>
</evidence>
<evidence type="ECO:0000256" key="1">
    <source>
        <dbReference type="ARBA" id="ARBA00010164"/>
    </source>
</evidence>
<keyword evidence="3" id="KW-0418">Kinase</keyword>
<organism evidence="5 6">
    <name type="scientific">Kineosporia mesophila</name>
    <dbReference type="NCBI Taxonomy" id="566012"/>
    <lineage>
        <taxon>Bacteria</taxon>
        <taxon>Bacillati</taxon>
        <taxon>Actinomycetota</taxon>
        <taxon>Actinomycetes</taxon>
        <taxon>Kineosporiales</taxon>
        <taxon>Kineosporiaceae</taxon>
        <taxon>Kineosporia</taxon>
    </lineage>
</organism>
<keyword evidence="2" id="KW-0808">Transferase</keyword>
<dbReference type="RefSeq" id="WP_425560044.1">
    <property type="nucleotide sequence ID" value="NZ_BAAAZO010000011.1"/>
</dbReference>
<dbReference type="PANTHER" id="PTHR37419">
    <property type="entry name" value="SERINE/THREONINE-PROTEIN KINASE TOXIN HIPA"/>
    <property type="match status" value="1"/>
</dbReference>
<evidence type="ECO:0000256" key="3">
    <source>
        <dbReference type="ARBA" id="ARBA00022777"/>
    </source>
</evidence>
<gene>
    <name evidence="5" type="ORF">GCM10022223_54550</name>
</gene>
<dbReference type="InterPro" id="IPR052028">
    <property type="entry name" value="HipA_Ser/Thr_kinase"/>
</dbReference>
<accession>A0ABP7ADI1</accession>
<comment type="similarity">
    <text evidence="1">Belongs to the HipA Ser/Thr kinase family.</text>
</comment>
<dbReference type="Proteomes" id="UP001501074">
    <property type="component" value="Unassembled WGS sequence"/>
</dbReference>
<protein>
    <submittedName>
        <fullName evidence="5">HipA domain-containing protein</fullName>
    </submittedName>
</protein>
<evidence type="ECO:0000259" key="4">
    <source>
        <dbReference type="Pfam" id="PF07804"/>
    </source>
</evidence>
<keyword evidence="6" id="KW-1185">Reference proteome</keyword>
<dbReference type="EMBL" id="BAAAZO010000011">
    <property type="protein sequence ID" value="GAA3629988.1"/>
    <property type="molecule type" value="Genomic_DNA"/>
</dbReference>
<evidence type="ECO:0000256" key="2">
    <source>
        <dbReference type="ARBA" id="ARBA00022679"/>
    </source>
</evidence>
<proteinExistence type="inferred from homology"/>